<dbReference type="Gene3D" id="3.40.50.2300">
    <property type="match status" value="1"/>
</dbReference>
<evidence type="ECO:0000256" key="5">
    <source>
        <dbReference type="ARBA" id="ARBA00023163"/>
    </source>
</evidence>
<dbReference type="InterPro" id="IPR011123">
    <property type="entry name" value="Y_Y_Y"/>
</dbReference>
<keyword evidence="7" id="KW-0472">Membrane</keyword>
<dbReference type="SUPFAM" id="SSF46689">
    <property type="entry name" value="Homeodomain-like"/>
    <property type="match status" value="1"/>
</dbReference>
<dbReference type="InterPro" id="IPR036890">
    <property type="entry name" value="HATPase_C_sf"/>
</dbReference>
<dbReference type="SUPFAM" id="SSF52172">
    <property type="entry name" value="CheY-like"/>
    <property type="match status" value="1"/>
</dbReference>
<dbReference type="SUPFAM" id="SSF55874">
    <property type="entry name" value="ATPase domain of HSP90 chaperone/DNA topoisomerase II/histidine kinase"/>
    <property type="match status" value="1"/>
</dbReference>
<gene>
    <name evidence="11" type="ORF">ACFFGT_28010</name>
</gene>
<dbReference type="PANTHER" id="PTHR43547">
    <property type="entry name" value="TWO-COMPONENT HISTIDINE KINASE"/>
    <property type="match status" value="1"/>
</dbReference>
<evidence type="ECO:0000256" key="1">
    <source>
        <dbReference type="ARBA" id="ARBA00000085"/>
    </source>
</evidence>
<accession>A0ABV6LF53</accession>
<dbReference type="InterPro" id="IPR036097">
    <property type="entry name" value="HisK_dim/P_sf"/>
</dbReference>
<keyword evidence="5" id="KW-0804">Transcription</keyword>
<dbReference type="PANTHER" id="PTHR43547:SF2">
    <property type="entry name" value="HYBRID SIGNAL TRANSDUCTION HISTIDINE KINASE C"/>
    <property type="match status" value="1"/>
</dbReference>
<dbReference type="Pfam" id="PF00072">
    <property type="entry name" value="Response_reg"/>
    <property type="match status" value="1"/>
</dbReference>
<dbReference type="Proteomes" id="UP001589828">
    <property type="component" value="Unassembled WGS sequence"/>
</dbReference>
<feature type="domain" description="Histidine kinase" evidence="9">
    <location>
        <begin position="837"/>
        <end position="1050"/>
    </location>
</feature>
<feature type="transmembrane region" description="Helical" evidence="7">
    <location>
        <begin position="772"/>
        <end position="794"/>
    </location>
</feature>
<reference evidence="11 12" key="1">
    <citation type="submission" date="2024-09" db="EMBL/GenBank/DDBJ databases">
        <authorList>
            <person name="Sun Q."/>
            <person name="Mori K."/>
        </authorList>
    </citation>
    <scope>NUCLEOTIDE SEQUENCE [LARGE SCALE GENOMIC DNA]</scope>
    <source>
        <strain evidence="11 12">NCAIM B.02415</strain>
    </source>
</reference>
<dbReference type="InterPro" id="IPR001789">
    <property type="entry name" value="Sig_transdc_resp-reg_receiver"/>
</dbReference>
<dbReference type="RefSeq" id="WP_377025817.1">
    <property type="nucleotide sequence ID" value="NZ_JBHLTS010000077.1"/>
</dbReference>
<dbReference type="SUPFAM" id="SSF63829">
    <property type="entry name" value="Calcium-dependent phosphotriesterase"/>
    <property type="match status" value="3"/>
</dbReference>
<dbReference type="PROSITE" id="PS50110">
    <property type="entry name" value="RESPONSE_REGULATORY"/>
    <property type="match status" value="1"/>
</dbReference>
<dbReference type="Gene3D" id="3.30.565.10">
    <property type="entry name" value="Histidine kinase-like ATPase, C-terminal domain"/>
    <property type="match status" value="1"/>
</dbReference>
<evidence type="ECO:0000313" key="12">
    <source>
        <dbReference type="Proteomes" id="UP001589828"/>
    </source>
</evidence>
<feature type="domain" description="HTH araC/xylS-type" evidence="8">
    <location>
        <begin position="1248"/>
        <end position="1347"/>
    </location>
</feature>
<dbReference type="InterPro" id="IPR018060">
    <property type="entry name" value="HTH_AraC"/>
</dbReference>
<dbReference type="Pfam" id="PF07495">
    <property type="entry name" value="Y_Y_Y"/>
    <property type="match status" value="1"/>
</dbReference>
<dbReference type="SMART" id="SM00388">
    <property type="entry name" value="HisKA"/>
    <property type="match status" value="1"/>
</dbReference>
<dbReference type="Pfam" id="PF07494">
    <property type="entry name" value="Reg_prop"/>
    <property type="match status" value="5"/>
</dbReference>
<keyword evidence="3 6" id="KW-0597">Phosphoprotein</keyword>
<organism evidence="11 12">
    <name type="scientific">Mucilaginibacter angelicae</name>
    <dbReference type="NCBI Taxonomy" id="869718"/>
    <lineage>
        <taxon>Bacteria</taxon>
        <taxon>Pseudomonadati</taxon>
        <taxon>Bacteroidota</taxon>
        <taxon>Sphingobacteriia</taxon>
        <taxon>Sphingobacteriales</taxon>
        <taxon>Sphingobacteriaceae</taxon>
        <taxon>Mucilaginibacter</taxon>
    </lineage>
</organism>
<dbReference type="SMART" id="SM00342">
    <property type="entry name" value="HTH_ARAC"/>
    <property type="match status" value="1"/>
</dbReference>
<sequence>MLLKVALIIFFCSGDHATAALPPRWHIDRIGLKEGLSNSEVRCIFQDRRGFLWFGTYDGLNRYDGYDFKVYRNQPEDSSSIIHSYVNCIAQDSRNNLWVGTRQGVSILDPVTDKFSAVYAVTPGGRKITINSYIRDIKVDGNGDMLVASEGDGLIVFDKGSRVGHPVLLDTYAQLKWNYSVNALLVLPGNRIYVLISELGLCEYDVAGKKFHVLNSTVRGATCIYPDNGNLWLGTTIGLYHFNIRSATYDRFLNESNGGLKSNRITSLQAMPDSSLWVGTDGGGIQILDKNRTQISYLSEGYNEQGLSSNAVYSLLLDRNGRKWIGTLRGGINMIDEIKDRFQNIRHDPLNANSLISNFVKSLFEDREGKLWIGTDGGGLSIWDRRSGHFSNFRHDPKNPGTLGSDFVTSMIQDGTGKIWIATYGGGINLYLPRQNRFKVYHGLDAQGNESRITFWCLYVDHEGNLWASGLQDGLFLYDRKADQFKLFHAKLPNILSMCEDRAGNLWAGNFEGLYKINIKQGSSRFYSIGKPVRSIHSSAGGDLWLGTEAGLMYFGTLAGKVTKQFTTMAGLSNNNVLAIEEDHAKQLWLSTYNGLCRFDPKQTTFTNFFQSDGLASKEFNFNASLRLRNGQLAFGGTGGLTLFFPDRLVPLRNAPGIAFTDIRIDAKPLDFYPGFFSANEQNELVSLRIPYKNASLFFRFAAIEFTAQERIKYRYILQGWDRKWVDAGHQRNIFYTRLAPGSYVLKVNCTNPEGQWTKNELTLNIVVLPPWYATVWAFIAYALIVVGIIYWYMRNKFRETKLKYEVKLANADAEYQRNLQEKEKELNERRIEFFTGVAHEFRTPLSLIINPVKDLLAKSTSGERQDLNIVFRNSRRLLSLVDQLLLFRKADAVADALHIAPMDIVLVCREVYLCFVHQAKLLGINLELDAPADPVIIYCDREKIEIILFNLISNAIKYSAGGKAVSVQLDNAPNEVIIKVIDNGPGIPKEAGAHIFEKFYRSAKQGQKAGFGIGLYLAQQFTRRHHGQLYFESVPGTGTTFSLELLKGTDHFPGIVVSDEVDIISPLLDELTEENSRMEAIAEADETDIETKGIINDKKTILVVDDDAELRRYIRSLLVVSYIVYEAENGQIGLAMARDKQPDMIICDLMMPELNGIEVCTAIKSDPQLSYIPMILLTASASPESRIKGLESGADDYIQKPFEKDVLIARIANLLQNRDNLQQYFYNTITLKKASIAISDEYRQFLEKCIDIVERNITDENFSIKVLAAEIGMSHSNLYRKVKSLSGHTINSFIRYIRLRKAAELLIQSDMNVNEVAFETGFNSIKYFRSQFFKLFGANPSDFLKQKRPVFKKRFNVNS</sequence>
<dbReference type="CDD" id="cd00075">
    <property type="entry name" value="HATPase"/>
    <property type="match status" value="1"/>
</dbReference>
<dbReference type="Pfam" id="PF00512">
    <property type="entry name" value="HisKA"/>
    <property type="match status" value="1"/>
</dbReference>
<dbReference type="SMART" id="SM00448">
    <property type="entry name" value="REC"/>
    <property type="match status" value="1"/>
</dbReference>
<keyword evidence="4" id="KW-0805">Transcription regulation</keyword>
<feature type="modified residue" description="4-aspartylphosphate" evidence="6">
    <location>
        <position position="1149"/>
    </location>
</feature>
<feature type="domain" description="Response regulatory" evidence="10">
    <location>
        <begin position="1101"/>
        <end position="1216"/>
    </location>
</feature>
<dbReference type="Gene3D" id="1.10.287.130">
    <property type="match status" value="1"/>
</dbReference>
<evidence type="ECO:0000256" key="4">
    <source>
        <dbReference type="ARBA" id="ARBA00023015"/>
    </source>
</evidence>
<dbReference type="Gene3D" id="2.60.40.10">
    <property type="entry name" value="Immunoglobulins"/>
    <property type="match status" value="1"/>
</dbReference>
<keyword evidence="7" id="KW-0812">Transmembrane</keyword>
<evidence type="ECO:0000256" key="7">
    <source>
        <dbReference type="SAM" id="Phobius"/>
    </source>
</evidence>
<dbReference type="Pfam" id="PF12833">
    <property type="entry name" value="HTH_18"/>
    <property type="match status" value="1"/>
</dbReference>
<dbReference type="Pfam" id="PF02518">
    <property type="entry name" value="HATPase_c"/>
    <property type="match status" value="1"/>
</dbReference>
<evidence type="ECO:0000259" key="9">
    <source>
        <dbReference type="PROSITE" id="PS50109"/>
    </source>
</evidence>
<evidence type="ECO:0000256" key="3">
    <source>
        <dbReference type="ARBA" id="ARBA00022553"/>
    </source>
</evidence>
<dbReference type="InterPro" id="IPR013783">
    <property type="entry name" value="Ig-like_fold"/>
</dbReference>
<dbReference type="InterPro" id="IPR004358">
    <property type="entry name" value="Sig_transdc_His_kin-like_C"/>
</dbReference>
<dbReference type="InterPro" id="IPR005467">
    <property type="entry name" value="His_kinase_dom"/>
</dbReference>
<dbReference type="Gene3D" id="1.10.10.60">
    <property type="entry name" value="Homeodomain-like"/>
    <property type="match status" value="1"/>
</dbReference>
<dbReference type="InterPro" id="IPR009057">
    <property type="entry name" value="Homeodomain-like_sf"/>
</dbReference>
<dbReference type="PROSITE" id="PS01124">
    <property type="entry name" value="HTH_ARAC_FAMILY_2"/>
    <property type="match status" value="1"/>
</dbReference>
<dbReference type="InterPro" id="IPR003661">
    <property type="entry name" value="HisK_dim/P_dom"/>
</dbReference>
<protein>
    <recommendedName>
        <fullName evidence="2">histidine kinase</fullName>
        <ecNumber evidence="2">2.7.13.3</ecNumber>
    </recommendedName>
</protein>
<keyword evidence="7" id="KW-1133">Transmembrane helix</keyword>
<dbReference type="EMBL" id="JBHLTS010000077">
    <property type="protein sequence ID" value="MFC0518092.1"/>
    <property type="molecule type" value="Genomic_DNA"/>
</dbReference>
<dbReference type="InterPro" id="IPR015943">
    <property type="entry name" value="WD40/YVTN_repeat-like_dom_sf"/>
</dbReference>
<dbReference type="CDD" id="cd00082">
    <property type="entry name" value="HisKA"/>
    <property type="match status" value="1"/>
</dbReference>
<name>A0ABV6LF53_9SPHI</name>
<dbReference type="SUPFAM" id="SSF47384">
    <property type="entry name" value="Homodimeric domain of signal transducing histidine kinase"/>
    <property type="match status" value="1"/>
</dbReference>
<dbReference type="InterPro" id="IPR011110">
    <property type="entry name" value="Reg_prop"/>
</dbReference>
<evidence type="ECO:0000259" key="10">
    <source>
        <dbReference type="PROSITE" id="PS50110"/>
    </source>
</evidence>
<keyword evidence="12" id="KW-1185">Reference proteome</keyword>
<dbReference type="InterPro" id="IPR011006">
    <property type="entry name" value="CheY-like_superfamily"/>
</dbReference>
<comment type="caution">
    <text evidence="11">The sequence shown here is derived from an EMBL/GenBank/DDBJ whole genome shotgun (WGS) entry which is preliminary data.</text>
</comment>
<proteinExistence type="predicted"/>
<dbReference type="Gene3D" id="2.130.10.10">
    <property type="entry name" value="YVTN repeat-like/Quinoprotein amine dehydrogenase"/>
    <property type="match status" value="2"/>
</dbReference>
<dbReference type="EC" id="2.7.13.3" evidence="2"/>
<dbReference type="SMART" id="SM00387">
    <property type="entry name" value="HATPase_c"/>
    <property type="match status" value="1"/>
</dbReference>
<dbReference type="PROSITE" id="PS50109">
    <property type="entry name" value="HIS_KIN"/>
    <property type="match status" value="1"/>
</dbReference>
<dbReference type="InterPro" id="IPR003594">
    <property type="entry name" value="HATPase_dom"/>
</dbReference>
<dbReference type="PRINTS" id="PR00344">
    <property type="entry name" value="BCTRLSENSOR"/>
</dbReference>
<evidence type="ECO:0000256" key="2">
    <source>
        <dbReference type="ARBA" id="ARBA00012438"/>
    </source>
</evidence>
<evidence type="ECO:0000259" key="8">
    <source>
        <dbReference type="PROSITE" id="PS01124"/>
    </source>
</evidence>
<evidence type="ECO:0000256" key="6">
    <source>
        <dbReference type="PROSITE-ProRule" id="PRU00169"/>
    </source>
</evidence>
<evidence type="ECO:0000313" key="11">
    <source>
        <dbReference type="EMBL" id="MFC0518092.1"/>
    </source>
</evidence>
<comment type="catalytic activity">
    <reaction evidence="1">
        <text>ATP + protein L-histidine = ADP + protein N-phospho-L-histidine.</text>
        <dbReference type="EC" id="2.7.13.3"/>
    </reaction>
</comment>